<organism evidence="2 3">
    <name type="scientific">Aduncisulcus paluster</name>
    <dbReference type="NCBI Taxonomy" id="2918883"/>
    <lineage>
        <taxon>Eukaryota</taxon>
        <taxon>Metamonada</taxon>
        <taxon>Carpediemonas-like organisms</taxon>
        <taxon>Aduncisulcus</taxon>
    </lineage>
</organism>
<gene>
    <name evidence="2" type="ORF">ADUPG1_008953</name>
</gene>
<feature type="compositionally biased region" description="Acidic residues" evidence="1">
    <location>
        <begin position="265"/>
        <end position="277"/>
    </location>
</feature>
<evidence type="ECO:0000256" key="1">
    <source>
        <dbReference type="SAM" id="MobiDB-lite"/>
    </source>
</evidence>
<evidence type="ECO:0000313" key="3">
    <source>
        <dbReference type="Proteomes" id="UP001057375"/>
    </source>
</evidence>
<dbReference type="EMBL" id="BQXS01011090">
    <property type="protein sequence ID" value="GKT35888.1"/>
    <property type="molecule type" value="Genomic_DNA"/>
</dbReference>
<evidence type="ECO:0000313" key="2">
    <source>
        <dbReference type="EMBL" id="GKT35888.1"/>
    </source>
</evidence>
<dbReference type="Proteomes" id="UP001057375">
    <property type="component" value="Unassembled WGS sequence"/>
</dbReference>
<proteinExistence type="predicted"/>
<sequence length="289" mass="33680">MIHLSNHVPSIVPDLSPKYDDVYMNCKIDSIFDVIKYISNVCSYISSSHFSNLLHAIPMISMIPSLETSSSPDSDGFMYASHICSGMEMVQTLRTHEEKRICFDDYDDLDDVWNDMFGKEKIIVDKESGNVIVTREKMLYYNIITGEEIQIFKKCLKNGPLCWVSRQTNSYLMDEEEKDGKDSPFFTCHPCHPRRVKHSSLIQYTPPQHLLVQMSFDEERSLRQSVYDLIEQTGCGVEALFDDRVPCCSFEGYDQDAWRETMEDIHDEEEEEYEEEDSFRSEEDPSDWL</sequence>
<comment type="caution">
    <text evidence="2">The sequence shown here is derived from an EMBL/GenBank/DDBJ whole genome shotgun (WGS) entry which is preliminary data.</text>
</comment>
<protein>
    <submittedName>
        <fullName evidence="2">Uncharacterized protein</fullName>
    </submittedName>
</protein>
<accession>A0ABQ5KTT7</accession>
<keyword evidence="3" id="KW-1185">Reference proteome</keyword>
<feature type="region of interest" description="Disordered" evidence="1">
    <location>
        <begin position="261"/>
        <end position="289"/>
    </location>
</feature>
<reference evidence="2" key="1">
    <citation type="submission" date="2022-03" db="EMBL/GenBank/DDBJ databases">
        <title>Draft genome sequence of Aduncisulcus paluster, a free-living microaerophilic Fornicata.</title>
        <authorList>
            <person name="Yuyama I."/>
            <person name="Kume K."/>
            <person name="Tamura T."/>
            <person name="Inagaki Y."/>
            <person name="Hashimoto T."/>
        </authorList>
    </citation>
    <scope>NUCLEOTIDE SEQUENCE</scope>
    <source>
        <strain evidence="2">NY0171</strain>
    </source>
</reference>
<name>A0ABQ5KTT7_9EUKA</name>